<dbReference type="EMBL" id="CP158375">
    <property type="protein sequence ID" value="XDO97836.1"/>
    <property type="molecule type" value="Genomic_DNA"/>
</dbReference>
<dbReference type="AlphaFoldDB" id="A0AB39KX93"/>
<evidence type="ECO:0000256" key="5">
    <source>
        <dbReference type="ARBA" id="ARBA00022801"/>
    </source>
</evidence>
<dbReference type="NCBIfam" id="TIGR00857">
    <property type="entry name" value="pyrC_multi"/>
    <property type="match status" value="1"/>
</dbReference>
<comment type="cofactor">
    <cofactor evidence="1">
        <name>Zn(2+)</name>
        <dbReference type="ChEBI" id="CHEBI:29105"/>
    </cofactor>
</comment>
<proteinExistence type="inferred from homology"/>
<evidence type="ECO:0000259" key="6">
    <source>
        <dbReference type="Pfam" id="PF01979"/>
    </source>
</evidence>
<gene>
    <name evidence="7" type="ORF">ABOZ73_05300</name>
</gene>
<dbReference type="PROSITE" id="PS00483">
    <property type="entry name" value="DIHYDROOROTASE_2"/>
    <property type="match status" value="1"/>
</dbReference>
<dbReference type="PANTHER" id="PTHR43668:SF4">
    <property type="entry name" value="ALLANTOINASE"/>
    <property type="match status" value="1"/>
</dbReference>
<dbReference type="Gene3D" id="3.20.20.140">
    <property type="entry name" value="Metal-dependent hydrolases"/>
    <property type="match status" value="1"/>
</dbReference>
<keyword evidence="5 7" id="KW-0378">Hydrolase</keyword>
<sequence length="444" mass="48047">MAQTFDLIVRGGEVANHAGRGLADVGVVAGKIVAIGDLSQASAGEVFDASGLTVLPGVIDTQVHFREPGLEWKEDLESGSRGAILGGVTAVFEMPNTEPNTTDPATLADKLARAKNRMHCDHAFYVGGTHENAQFLGELERLPGCCGIKVFMGASTGTLLVQDDEGVEQVLRHVNRRAAFHSEDEYRLAERRPLARTGDWTSHPEVRDEISAMQSTERLVRIARGLGKRIHVLHVTTAQEVEFLAKHKDVASVEFTPQHLTLTAPEAYERLKGYAQMNPPIRSAEHVAGLWRGLASGVADVIGSDHAPHTIEEKARPYPASPSGMPGVQTLVPIMLTHVAEGRLTLERFIDLTSHGANRIFGLADKGRLAEGYDADLTIVDLKAERTITAEQQATRAGWTPFDGFKAKGWPMATIVRGVAVMRDGEVIAEGRGEPVRFLETLAG</sequence>
<dbReference type="GO" id="GO:0004038">
    <property type="term" value="F:allantoinase activity"/>
    <property type="evidence" value="ECO:0007669"/>
    <property type="project" value="TreeGrafter"/>
</dbReference>
<evidence type="ECO:0000256" key="4">
    <source>
        <dbReference type="ARBA" id="ARBA00022723"/>
    </source>
</evidence>
<dbReference type="GO" id="GO:0005737">
    <property type="term" value="C:cytoplasm"/>
    <property type="evidence" value="ECO:0007669"/>
    <property type="project" value="TreeGrafter"/>
</dbReference>
<dbReference type="SUPFAM" id="SSF51338">
    <property type="entry name" value="Composite domain of metallo-dependent hydrolases"/>
    <property type="match status" value="1"/>
</dbReference>
<feature type="domain" description="Amidohydrolase-related" evidence="6">
    <location>
        <begin position="53"/>
        <end position="421"/>
    </location>
</feature>
<evidence type="ECO:0000313" key="7">
    <source>
        <dbReference type="EMBL" id="XDO97836.1"/>
    </source>
</evidence>
<dbReference type="InterPro" id="IPR050138">
    <property type="entry name" value="DHOase/Allantoinase_Hydrolase"/>
</dbReference>
<dbReference type="SUPFAM" id="SSF51556">
    <property type="entry name" value="Metallo-dependent hydrolases"/>
    <property type="match status" value="1"/>
</dbReference>
<dbReference type="InterPro" id="IPR006680">
    <property type="entry name" value="Amidohydro-rel"/>
</dbReference>
<evidence type="ECO:0000256" key="3">
    <source>
        <dbReference type="ARBA" id="ARBA00010286"/>
    </source>
</evidence>
<dbReference type="Pfam" id="PF01979">
    <property type="entry name" value="Amidohydro_1"/>
    <property type="match status" value="1"/>
</dbReference>
<dbReference type="InterPro" id="IPR002195">
    <property type="entry name" value="Dihydroorotase_CS"/>
</dbReference>
<dbReference type="GO" id="GO:0004151">
    <property type="term" value="F:dihydroorotase activity"/>
    <property type="evidence" value="ECO:0007669"/>
    <property type="project" value="UniProtKB-EC"/>
</dbReference>
<dbReference type="GO" id="GO:0046872">
    <property type="term" value="F:metal ion binding"/>
    <property type="evidence" value="ECO:0007669"/>
    <property type="project" value="UniProtKB-KW"/>
</dbReference>
<comment type="function">
    <text evidence="2">Catalyzes the reversible cyclization of carbamoyl aspartate to dihydroorotate.</text>
</comment>
<organism evidence="7">
    <name type="scientific">Caulobacter sp. 73W</name>
    <dbReference type="NCBI Taxonomy" id="3161137"/>
    <lineage>
        <taxon>Bacteria</taxon>
        <taxon>Pseudomonadati</taxon>
        <taxon>Pseudomonadota</taxon>
        <taxon>Alphaproteobacteria</taxon>
        <taxon>Caulobacterales</taxon>
        <taxon>Caulobacteraceae</taxon>
        <taxon>Caulobacter</taxon>
    </lineage>
</organism>
<dbReference type="NCBIfam" id="NF006559">
    <property type="entry name" value="PRK09060.1"/>
    <property type="match status" value="1"/>
</dbReference>
<protein>
    <submittedName>
        <fullName evidence="7">Dihydroorotase</fullName>
        <ecNumber evidence="7">3.5.2.3</ecNumber>
    </submittedName>
</protein>
<accession>A0AB39KX93</accession>
<comment type="similarity">
    <text evidence="3">Belongs to the metallo-dependent hydrolases superfamily. DHOase family. Class I DHOase subfamily.</text>
</comment>
<dbReference type="CDD" id="cd01318">
    <property type="entry name" value="DHOase_IIb"/>
    <property type="match status" value="1"/>
</dbReference>
<dbReference type="InterPro" id="IPR011059">
    <property type="entry name" value="Metal-dep_hydrolase_composite"/>
</dbReference>
<dbReference type="PANTHER" id="PTHR43668">
    <property type="entry name" value="ALLANTOINASE"/>
    <property type="match status" value="1"/>
</dbReference>
<dbReference type="GO" id="GO:0006145">
    <property type="term" value="P:purine nucleobase catabolic process"/>
    <property type="evidence" value="ECO:0007669"/>
    <property type="project" value="TreeGrafter"/>
</dbReference>
<evidence type="ECO:0000256" key="1">
    <source>
        <dbReference type="ARBA" id="ARBA00001947"/>
    </source>
</evidence>
<dbReference type="RefSeq" id="WP_369061316.1">
    <property type="nucleotide sequence ID" value="NZ_CP158375.1"/>
</dbReference>
<keyword evidence="4" id="KW-0479">Metal-binding</keyword>
<dbReference type="EC" id="3.5.2.3" evidence="7"/>
<dbReference type="Gene3D" id="2.30.40.10">
    <property type="entry name" value="Urease, subunit C, domain 1"/>
    <property type="match status" value="1"/>
</dbReference>
<name>A0AB39KX93_9CAUL</name>
<dbReference type="InterPro" id="IPR032466">
    <property type="entry name" value="Metal_Hydrolase"/>
</dbReference>
<evidence type="ECO:0000256" key="2">
    <source>
        <dbReference type="ARBA" id="ARBA00002368"/>
    </source>
</evidence>
<reference evidence="7" key="1">
    <citation type="submission" date="2024-06" db="EMBL/GenBank/DDBJ databases">
        <title>Caulobacter inopinatus, sp. nov.</title>
        <authorList>
            <person name="Donachie S.P."/>
        </authorList>
    </citation>
    <scope>NUCLEOTIDE SEQUENCE</scope>
    <source>
        <strain evidence="7">73W</strain>
    </source>
</reference>